<feature type="compositionally biased region" description="Low complexity" evidence="6">
    <location>
        <begin position="348"/>
        <end position="357"/>
    </location>
</feature>
<proteinExistence type="inferred from homology"/>
<dbReference type="PANTHER" id="PTHR23240">
    <property type="entry name" value="DNA CROSS-LINK REPAIR PROTEIN PSO2/SNM1-RELATED"/>
    <property type="match status" value="1"/>
</dbReference>
<keyword evidence="4" id="KW-0234">DNA repair</keyword>
<gene>
    <name evidence="8" type="ORF">Esi_0099_0103</name>
</gene>
<dbReference type="OrthoDB" id="204383at2759"/>
<organism evidence="8 9">
    <name type="scientific">Ectocarpus siliculosus</name>
    <name type="common">Brown alga</name>
    <name type="synonym">Conferva siliculosa</name>
    <dbReference type="NCBI Taxonomy" id="2880"/>
    <lineage>
        <taxon>Eukaryota</taxon>
        <taxon>Sar</taxon>
        <taxon>Stramenopiles</taxon>
        <taxon>Ochrophyta</taxon>
        <taxon>PX clade</taxon>
        <taxon>Phaeophyceae</taxon>
        <taxon>Ectocarpales</taxon>
        <taxon>Ectocarpaceae</taxon>
        <taxon>Ectocarpus</taxon>
    </lineage>
</organism>
<sequence>MATQDEKIKWVEGSPFMVDGFRFTNPRCRHYLLTHFHSDHTTGLYKSFSAGKIYCSHGTANLIVELMGVNRERVVALPMDTPVLVAGFDLTLIDANHCPAAVMFVIRDPRPGGRTTLHTGDFRAAESVCRNPVVKSLKGRLDSLYLDTTYCGPRHTFPDQSEVLAQATQLVRMELQRDPNTLFLVGTYSIGKEKVLEAVAKDTNSPATLREALTKARAGGAPFTSVVGVRPTGWTHTNARKGGGGGGKAGIKSSIGGRSASAAAGGPAVRSGAEEREETGKEGSGITSSSKPQDSVGDDISGEPELLSEWEDQDDEAAAWGAGLEEDGNEETMQVTANGVGVVPPPSSSSSSSSTVAGPAVGPWTGKKPWVDGVARVYSLPYSEHSSFTQLKDFVRTVRPKKIVPTVNAVSSASVEKMLSHFLEFMDLSSDRKRLESYFCKRDPPSATASRGIDMLSSSGARASNPFSSPAEKRRKNANSSTGWPPNLFPAEKPSRPPLKAAERNRLHENDATSGTTLDDYPCVPRREGEALRSRAGEQPCGDAGRLPEATMTAEAAVPAAMPARSFVADAGARAASTPSAVELDLVDVEAQKAIMADIERRKRGQQETKATGAHTAQSGGNSRESRRKSTPGSGRKRTNSSTRSDDGRPADANLRGFFGGKVVSDAKGTRTLAESVGGCRGHEVLTIDDEDCGTELPEPMDIRDFFSRRK</sequence>
<keyword evidence="5" id="KW-0539">Nucleus</keyword>
<feature type="region of interest" description="Disordered" evidence="6">
    <location>
        <begin position="600"/>
        <end position="660"/>
    </location>
</feature>
<dbReference type="Pfam" id="PF07522">
    <property type="entry name" value="DRMBL"/>
    <property type="match status" value="1"/>
</dbReference>
<dbReference type="GO" id="GO:0003684">
    <property type="term" value="F:damaged DNA binding"/>
    <property type="evidence" value="ECO:0007669"/>
    <property type="project" value="TreeGrafter"/>
</dbReference>
<feature type="region of interest" description="Disordered" evidence="6">
    <location>
        <begin position="691"/>
        <end position="711"/>
    </location>
</feature>
<dbReference type="GO" id="GO:0036297">
    <property type="term" value="P:interstrand cross-link repair"/>
    <property type="evidence" value="ECO:0007669"/>
    <property type="project" value="TreeGrafter"/>
</dbReference>
<protein>
    <recommendedName>
        <fullName evidence="7">DNA repair metallo-beta-lactamase domain-containing protein</fullName>
    </recommendedName>
</protein>
<dbReference type="EMBL" id="FN649232">
    <property type="protein sequence ID" value="CBN75473.1"/>
    <property type="molecule type" value="Genomic_DNA"/>
</dbReference>
<comment type="subcellular location">
    <subcellularLocation>
        <location evidence="1">Nucleus</location>
    </subcellularLocation>
</comment>
<feature type="compositionally biased region" description="Basic residues" evidence="6">
    <location>
        <begin position="626"/>
        <end position="639"/>
    </location>
</feature>
<dbReference type="STRING" id="2880.D8LUD2"/>
<dbReference type="AlphaFoldDB" id="D8LUD2"/>
<evidence type="ECO:0000256" key="1">
    <source>
        <dbReference type="ARBA" id="ARBA00004123"/>
    </source>
</evidence>
<comment type="similarity">
    <text evidence="2">Belongs to the DNA repair metallo-beta-lactamase (DRMBL) family.</text>
</comment>
<feature type="compositionally biased region" description="Polar residues" evidence="6">
    <location>
        <begin position="456"/>
        <end position="468"/>
    </location>
</feature>
<dbReference type="InParanoid" id="D8LUD2"/>
<dbReference type="Proteomes" id="UP000002630">
    <property type="component" value="Linkage Group LG17"/>
</dbReference>
<evidence type="ECO:0000256" key="5">
    <source>
        <dbReference type="ARBA" id="ARBA00023242"/>
    </source>
</evidence>
<feature type="region of interest" description="Disordered" evidence="6">
    <location>
        <begin position="505"/>
        <end position="524"/>
    </location>
</feature>
<dbReference type="Gene3D" id="3.60.15.10">
    <property type="entry name" value="Ribonuclease Z/Hydroxyacylglutathione hydrolase-like"/>
    <property type="match status" value="1"/>
</dbReference>
<keyword evidence="9" id="KW-1185">Reference proteome</keyword>
<dbReference type="GO" id="GO:0005634">
    <property type="term" value="C:nucleus"/>
    <property type="evidence" value="ECO:0007669"/>
    <property type="project" value="UniProtKB-SubCell"/>
</dbReference>
<dbReference type="InterPro" id="IPR036866">
    <property type="entry name" value="RibonucZ/Hydroxyglut_hydro"/>
</dbReference>
<dbReference type="eggNOG" id="KOG1361">
    <property type="taxonomic scope" value="Eukaryota"/>
</dbReference>
<dbReference type="GO" id="GO:0006303">
    <property type="term" value="P:double-strand break repair via nonhomologous end joining"/>
    <property type="evidence" value="ECO:0007669"/>
    <property type="project" value="TreeGrafter"/>
</dbReference>
<dbReference type="CDD" id="cd16273">
    <property type="entry name" value="SNM1A-1C-like_MBL-fold"/>
    <property type="match status" value="1"/>
</dbReference>
<evidence type="ECO:0000313" key="8">
    <source>
        <dbReference type="EMBL" id="CBN75473.1"/>
    </source>
</evidence>
<name>D8LUD2_ECTSI</name>
<dbReference type="SUPFAM" id="SSF56281">
    <property type="entry name" value="Metallo-hydrolase/oxidoreductase"/>
    <property type="match status" value="1"/>
</dbReference>
<dbReference type="InterPro" id="IPR011084">
    <property type="entry name" value="DRMBL"/>
</dbReference>
<feature type="domain" description="DNA repair metallo-beta-lactamase" evidence="7">
    <location>
        <begin position="371"/>
        <end position="409"/>
    </location>
</feature>
<evidence type="ECO:0000256" key="4">
    <source>
        <dbReference type="ARBA" id="ARBA00023204"/>
    </source>
</evidence>
<evidence type="ECO:0000259" key="7">
    <source>
        <dbReference type="Pfam" id="PF07522"/>
    </source>
</evidence>
<feature type="compositionally biased region" description="Low complexity" evidence="6">
    <location>
        <begin position="250"/>
        <end position="271"/>
    </location>
</feature>
<dbReference type="EMBL" id="FN649742">
    <property type="protein sequence ID" value="CBN75473.1"/>
    <property type="molecule type" value="Genomic_DNA"/>
</dbReference>
<evidence type="ECO:0000256" key="2">
    <source>
        <dbReference type="ARBA" id="ARBA00010304"/>
    </source>
</evidence>
<reference evidence="8 9" key="1">
    <citation type="journal article" date="2010" name="Nature">
        <title>The Ectocarpus genome and the independent evolution of multicellularity in brown algae.</title>
        <authorList>
            <person name="Cock J.M."/>
            <person name="Sterck L."/>
            <person name="Rouze P."/>
            <person name="Scornet D."/>
            <person name="Allen A.E."/>
            <person name="Amoutzias G."/>
            <person name="Anthouard V."/>
            <person name="Artiguenave F."/>
            <person name="Aury J.M."/>
            <person name="Badger J.H."/>
            <person name="Beszteri B."/>
            <person name="Billiau K."/>
            <person name="Bonnet E."/>
            <person name="Bothwell J.H."/>
            <person name="Bowler C."/>
            <person name="Boyen C."/>
            <person name="Brownlee C."/>
            <person name="Carrano C.J."/>
            <person name="Charrier B."/>
            <person name="Cho G.Y."/>
            <person name="Coelho S.M."/>
            <person name="Collen J."/>
            <person name="Corre E."/>
            <person name="Da Silva C."/>
            <person name="Delage L."/>
            <person name="Delaroque N."/>
            <person name="Dittami S.M."/>
            <person name="Doulbeau S."/>
            <person name="Elias M."/>
            <person name="Farnham G."/>
            <person name="Gachon C.M."/>
            <person name="Gschloessl B."/>
            <person name="Heesch S."/>
            <person name="Jabbari K."/>
            <person name="Jubin C."/>
            <person name="Kawai H."/>
            <person name="Kimura K."/>
            <person name="Kloareg B."/>
            <person name="Kupper F.C."/>
            <person name="Lang D."/>
            <person name="Le Bail A."/>
            <person name="Leblanc C."/>
            <person name="Lerouge P."/>
            <person name="Lohr M."/>
            <person name="Lopez P.J."/>
            <person name="Martens C."/>
            <person name="Maumus F."/>
            <person name="Michel G."/>
            <person name="Miranda-Saavedra D."/>
            <person name="Morales J."/>
            <person name="Moreau H."/>
            <person name="Motomura T."/>
            <person name="Nagasato C."/>
            <person name="Napoli C.A."/>
            <person name="Nelson D.R."/>
            <person name="Nyvall-Collen P."/>
            <person name="Peters A.F."/>
            <person name="Pommier C."/>
            <person name="Potin P."/>
            <person name="Poulain J."/>
            <person name="Quesneville H."/>
            <person name="Read B."/>
            <person name="Rensing S.A."/>
            <person name="Ritter A."/>
            <person name="Rousvoal S."/>
            <person name="Samanta M."/>
            <person name="Samson G."/>
            <person name="Schroeder D.C."/>
            <person name="Segurens B."/>
            <person name="Strittmatter M."/>
            <person name="Tonon T."/>
            <person name="Tregear J.W."/>
            <person name="Valentin K."/>
            <person name="von Dassow P."/>
            <person name="Yamagishi T."/>
            <person name="Van de Peer Y."/>
            <person name="Wincker P."/>
        </authorList>
    </citation>
    <scope>NUCLEOTIDE SEQUENCE [LARGE SCALE GENOMIC DNA]</scope>
    <source>
        <strain evidence="9">Ec32 / CCAP1310/4</strain>
    </source>
</reference>
<keyword evidence="3" id="KW-0227">DNA damage</keyword>
<dbReference type="GO" id="GO:0035312">
    <property type="term" value="F:5'-3' DNA exonuclease activity"/>
    <property type="evidence" value="ECO:0007669"/>
    <property type="project" value="TreeGrafter"/>
</dbReference>
<evidence type="ECO:0000256" key="6">
    <source>
        <dbReference type="SAM" id="MobiDB-lite"/>
    </source>
</evidence>
<accession>D8LUD2</accession>
<dbReference type="PANTHER" id="PTHR23240:SF35">
    <property type="entry name" value="DNA REPAIR METALLO-BETA-LACTAMASE FAMILY PROTEIN-RELATED"/>
    <property type="match status" value="1"/>
</dbReference>
<feature type="region of interest" description="Disordered" evidence="6">
    <location>
        <begin position="338"/>
        <end position="357"/>
    </location>
</feature>
<feature type="region of interest" description="Disordered" evidence="6">
    <location>
        <begin position="227"/>
        <end position="302"/>
    </location>
</feature>
<evidence type="ECO:0000313" key="9">
    <source>
        <dbReference type="Proteomes" id="UP000002630"/>
    </source>
</evidence>
<feature type="compositionally biased region" description="Basic and acidic residues" evidence="6">
    <location>
        <begin position="701"/>
        <end position="711"/>
    </location>
</feature>
<feature type="region of interest" description="Disordered" evidence="6">
    <location>
        <begin position="446"/>
        <end position="498"/>
    </location>
</feature>
<evidence type="ECO:0000256" key="3">
    <source>
        <dbReference type="ARBA" id="ARBA00022763"/>
    </source>
</evidence>
<feature type="compositionally biased region" description="Basic and acidic residues" evidence="6">
    <location>
        <begin position="272"/>
        <end position="281"/>
    </location>
</feature>